<evidence type="ECO:0000256" key="2">
    <source>
        <dbReference type="SAM" id="MobiDB-lite"/>
    </source>
</evidence>
<sequence length="497" mass="56976">MFKLKNSNSKPNRKSWGLSLLRSKKSKAILSDSEEDLETEFQVHNSKTNISVDTQSLSTVGNEANETPNQSPQITSQDILVEFQTISLGEKDVAETIIVSPPRVQRTPPIKANTTPETTQIADSSIVIEDETADMDRNLKHSNYQLNPDGTVSMDHNLDQVQSQYSDILVPLQEVESVRLDPEPEPVVEREFSDKESQANIQEISLQNYQSRIVELESQLEIAQRMTIDLDNENQNIHALLQNSHKLEDEANLKINELIFDLQELQELSDENSQLKNNLENLSMDYELLNSRYEHSRKISMKKEADFELFSRKIQSQQLIIEDLQAENESLQSSLRRFQFNPTTGKTSDAKLLEQLNQAKYDVESLMVLVQDLKQENEELRSKQETHTKPPLTNKWAYHRPPSEKLNSEASDDIVNRNFEHLRKSPYPGFVKSPLPANDKKLRSTMSTPNFKAQKNHPSISPITHEPSAHSYYYEQKEELENDLKSLSDEKSKVNTS</sequence>
<feature type="region of interest" description="Disordered" evidence="2">
    <location>
        <begin position="425"/>
        <end position="444"/>
    </location>
</feature>
<feature type="coiled-coil region" evidence="1">
    <location>
        <begin position="470"/>
        <end position="497"/>
    </location>
</feature>
<keyword evidence="1" id="KW-0175">Coiled coil</keyword>
<protein>
    <submittedName>
        <fullName evidence="3">Uncharacterized protein</fullName>
    </submittedName>
</protein>
<keyword evidence="4" id="KW-1185">Reference proteome</keyword>
<evidence type="ECO:0000313" key="4">
    <source>
        <dbReference type="Proteomes" id="UP001210925"/>
    </source>
</evidence>
<gene>
    <name evidence="3" type="ORF">HK103_003124</name>
</gene>
<name>A0AAD5UIC5_9FUNG</name>
<evidence type="ECO:0000313" key="3">
    <source>
        <dbReference type="EMBL" id="KAJ3258983.1"/>
    </source>
</evidence>
<dbReference type="AlphaFoldDB" id="A0AAD5UIC5"/>
<reference evidence="3" key="1">
    <citation type="submission" date="2020-05" db="EMBL/GenBank/DDBJ databases">
        <title>Phylogenomic resolution of chytrid fungi.</title>
        <authorList>
            <person name="Stajich J.E."/>
            <person name="Amses K."/>
            <person name="Simmons R."/>
            <person name="Seto K."/>
            <person name="Myers J."/>
            <person name="Bonds A."/>
            <person name="Quandt C.A."/>
            <person name="Barry K."/>
            <person name="Liu P."/>
            <person name="Grigoriev I."/>
            <person name="Longcore J.E."/>
            <person name="James T.Y."/>
        </authorList>
    </citation>
    <scope>NUCLEOTIDE SEQUENCE</scope>
    <source>
        <strain evidence="3">PLAUS21</strain>
    </source>
</reference>
<comment type="caution">
    <text evidence="3">The sequence shown here is derived from an EMBL/GenBank/DDBJ whole genome shotgun (WGS) entry which is preliminary data.</text>
</comment>
<evidence type="ECO:0000256" key="1">
    <source>
        <dbReference type="SAM" id="Coils"/>
    </source>
</evidence>
<accession>A0AAD5UIC5</accession>
<feature type="region of interest" description="Disordered" evidence="2">
    <location>
        <begin position="378"/>
        <end position="410"/>
    </location>
</feature>
<dbReference type="EMBL" id="JADGKB010000022">
    <property type="protein sequence ID" value="KAJ3258983.1"/>
    <property type="molecule type" value="Genomic_DNA"/>
</dbReference>
<feature type="compositionally biased region" description="Polar residues" evidence="2">
    <location>
        <begin position="449"/>
        <end position="462"/>
    </location>
</feature>
<proteinExistence type="predicted"/>
<dbReference type="Proteomes" id="UP001210925">
    <property type="component" value="Unassembled WGS sequence"/>
</dbReference>
<feature type="compositionally biased region" description="Basic and acidic residues" evidence="2">
    <location>
        <begin position="378"/>
        <end position="388"/>
    </location>
</feature>
<organism evidence="3 4">
    <name type="scientific">Boothiomyces macroporosus</name>
    <dbReference type="NCBI Taxonomy" id="261099"/>
    <lineage>
        <taxon>Eukaryota</taxon>
        <taxon>Fungi</taxon>
        <taxon>Fungi incertae sedis</taxon>
        <taxon>Chytridiomycota</taxon>
        <taxon>Chytridiomycota incertae sedis</taxon>
        <taxon>Chytridiomycetes</taxon>
        <taxon>Rhizophydiales</taxon>
        <taxon>Terramycetaceae</taxon>
        <taxon>Boothiomyces</taxon>
    </lineage>
</organism>
<feature type="region of interest" description="Disordered" evidence="2">
    <location>
        <begin position="449"/>
        <end position="470"/>
    </location>
</feature>